<dbReference type="SUPFAM" id="SSF49899">
    <property type="entry name" value="Concanavalin A-like lectins/glucanases"/>
    <property type="match status" value="1"/>
</dbReference>
<keyword evidence="4" id="KW-0862">Zinc</keyword>
<evidence type="ECO:0000259" key="9">
    <source>
        <dbReference type="PROSITE" id="PS50119"/>
    </source>
</evidence>
<dbReference type="CDD" id="cd13733">
    <property type="entry name" value="SPRY_PRY_C-I_1"/>
    <property type="match status" value="1"/>
</dbReference>
<accession>A0A667X2U2</accession>
<dbReference type="SMART" id="SM00449">
    <property type="entry name" value="SPRY"/>
    <property type="match status" value="1"/>
</dbReference>
<dbReference type="Pfam" id="PF13765">
    <property type="entry name" value="PRY"/>
    <property type="match status" value="1"/>
</dbReference>
<dbReference type="SUPFAM" id="SSF57850">
    <property type="entry name" value="RING/U-box"/>
    <property type="match status" value="1"/>
</dbReference>
<dbReference type="CTD" id="393394"/>
<protein>
    <submittedName>
        <fullName evidence="11">Bloodthirsty-related gene family, member 30</fullName>
    </submittedName>
</protein>
<name>A0A667X2U2_9TELE</name>
<dbReference type="SMART" id="SM00184">
    <property type="entry name" value="RING"/>
    <property type="match status" value="1"/>
</dbReference>
<evidence type="ECO:0000256" key="6">
    <source>
        <dbReference type="PROSITE-ProRule" id="PRU00024"/>
    </source>
</evidence>
<keyword evidence="1" id="KW-0399">Innate immunity</keyword>
<dbReference type="Ensembl" id="ENSMMDT00005003389.1">
    <property type="protein sequence ID" value="ENSMMDP00005003321.1"/>
    <property type="gene ID" value="ENSMMDG00005001861.1"/>
</dbReference>
<evidence type="ECO:0000256" key="5">
    <source>
        <dbReference type="ARBA" id="ARBA00022859"/>
    </source>
</evidence>
<evidence type="ECO:0000256" key="2">
    <source>
        <dbReference type="ARBA" id="ARBA00022723"/>
    </source>
</evidence>
<dbReference type="InParanoid" id="A0A667X2U2"/>
<dbReference type="InterPro" id="IPR058030">
    <property type="entry name" value="TRIM8/14/16/25/29/45/65_CC"/>
</dbReference>
<dbReference type="SMART" id="SM00589">
    <property type="entry name" value="PRY"/>
    <property type="match status" value="1"/>
</dbReference>
<dbReference type="Proteomes" id="UP000472263">
    <property type="component" value="Chromosome 8"/>
</dbReference>
<dbReference type="PROSITE" id="PS50188">
    <property type="entry name" value="B302_SPRY"/>
    <property type="match status" value="1"/>
</dbReference>
<evidence type="ECO:0000259" key="10">
    <source>
        <dbReference type="PROSITE" id="PS50188"/>
    </source>
</evidence>
<dbReference type="SUPFAM" id="SSF57845">
    <property type="entry name" value="B-box zinc-binding domain"/>
    <property type="match status" value="1"/>
</dbReference>
<dbReference type="InterPro" id="IPR051051">
    <property type="entry name" value="E3_ubiq-ligase_TRIM/RNF"/>
</dbReference>
<dbReference type="PROSITE" id="PS50119">
    <property type="entry name" value="ZF_BBOX"/>
    <property type="match status" value="1"/>
</dbReference>
<sequence length="625" mass="69578">MMAEAAGPAPELFSEQELTCSICLDLFSNPVSTPCGHNFCQACIGGYWASSPVCSCPLCKREFSERPQLSINRVFSLIADKYKLARYGAAGLPVASGFVAETLSPTANPFRANGNPFVPAAAAAADEEMVMCDVCTGIKQPATSSCLTCTASYCEAHVQPHRTTPFYAKHQLLDPREALRGRTCSVHRRLQEVYCRTCQRCICAICVLEEHRTHKTVSVQTERLSKQKLVAKTELDILNRIEGKSICLIKLKERLAGIKNYADREQGEVEHALDEVSHSLDRIRSELVGGIQDKRDAVMTKGEGTVSRLEAELSQLKEKRASLEAQATSQDHIGFLQSFEEATVPLAADTDQEEVDEALELSLHFQLGEVKSSLAEAKDKLDEIRMGEVRSRGSRGSISSSEGMLSESTLSLRRSNANLKKSQWSLRDLKKIKPGSGLKKIQPYIEDVTLNPVTAYPFLILSDDRKQVKRGEKLQFYRNSQHRFDVWSCVVAKEGYNSGRHYWEVCVGENKDWKLGVVRESAQRKGLFDMSPSNGYYALWWSGGHLRALTDPPLTKVKTPPKLRMVGIFLDVEEGHVSFYNVKTGSEIYSFTGPEFNERMLPLLGTGDKEVPLILLTTNFPGLHE</sequence>
<keyword evidence="7" id="KW-0175">Coiled coil</keyword>
<reference evidence="11" key="3">
    <citation type="submission" date="2025-09" db="UniProtKB">
        <authorList>
            <consortium name="Ensembl"/>
        </authorList>
    </citation>
    <scope>IDENTIFICATION</scope>
</reference>
<dbReference type="InterPro" id="IPR017907">
    <property type="entry name" value="Znf_RING_CS"/>
</dbReference>
<reference evidence="11" key="1">
    <citation type="submission" date="2019-06" db="EMBL/GenBank/DDBJ databases">
        <authorList>
            <consortium name="Wellcome Sanger Institute Data Sharing"/>
        </authorList>
    </citation>
    <scope>NUCLEOTIDE SEQUENCE [LARGE SCALE GENOMIC DNA]</scope>
</reference>
<dbReference type="RefSeq" id="XP_029914737.1">
    <property type="nucleotide sequence ID" value="XM_030058877.1"/>
</dbReference>
<dbReference type="Pfam" id="PF00643">
    <property type="entry name" value="zf-B_box"/>
    <property type="match status" value="1"/>
</dbReference>
<dbReference type="PROSITE" id="PS00518">
    <property type="entry name" value="ZF_RING_1"/>
    <property type="match status" value="1"/>
</dbReference>
<dbReference type="AlphaFoldDB" id="A0A667X2U2"/>
<evidence type="ECO:0000256" key="3">
    <source>
        <dbReference type="ARBA" id="ARBA00022771"/>
    </source>
</evidence>
<dbReference type="SMART" id="SM00336">
    <property type="entry name" value="BBOX"/>
    <property type="match status" value="2"/>
</dbReference>
<reference evidence="11" key="2">
    <citation type="submission" date="2025-08" db="UniProtKB">
        <authorList>
            <consortium name="Ensembl"/>
        </authorList>
    </citation>
    <scope>IDENTIFICATION</scope>
</reference>
<gene>
    <name evidence="11" type="primary">LOC115364349</name>
</gene>
<evidence type="ECO:0000313" key="12">
    <source>
        <dbReference type="Proteomes" id="UP000472263"/>
    </source>
</evidence>
<dbReference type="InterPro" id="IPR043136">
    <property type="entry name" value="B30.2/SPRY_sf"/>
</dbReference>
<dbReference type="InterPro" id="IPR027370">
    <property type="entry name" value="Znf-RING_euk"/>
</dbReference>
<evidence type="ECO:0000313" key="11">
    <source>
        <dbReference type="Ensembl" id="ENSMMDP00005003321.1"/>
    </source>
</evidence>
<feature type="coiled-coil region" evidence="7">
    <location>
        <begin position="299"/>
        <end position="326"/>
    </location>
</feature>
<dbReference type="Pfam" id="PF00622">
    <property type="entry name" value="SPRY"/>
    <property type="match status" value="1"/>
</dbReference>
<dbReference type="CDD" id="cd19769">
    <property type="entry name" value="Bbox2_TRIM16-like"/>
    <property type="match status" value="1"/>
</dbReference>
<dbReference type="InterPro" id="IPR003877">
    <property type="entry name" value="SPRY_dom"/>
</dbReference>
<dbReference type="FunFam" id="2.60.120.920:FF:000004">
    <property type="entry name" value="Butyrophilin subfamily 1 member A1"/>
    <property type="match status" value="1"/>
</dbReference>
<dbReference type="PROSITE" id="PS50089">
    <property type="entry name" value="ZF_RING_2"/>
    <property type="match status" value="1"/>
</dbReference>
<dbReference type="Gene3D" id="2.60.120.920">
    <property type="match status" value="1"/>
</dbReference>
<organism evidence="11 12">
    <name type="scientific">Myripristis murdjan</name>
    <name type="common">pinecone soldierfish</name>
    <dbReference type="NCBI Taxonomy" id="586833"/>
    <lineage>
        <taxon>Eukaryota</taxon>
        <taxon>Metazoa</taxon>
        <taxon>Chordata</taxon>
        <taxon>Craniata</taxon>
        <taxon>Vertebrata</taxon>
        <taxon>Euteleostomi</taxon>
        <taxon>Actinopterygii</taxon>
        <taxon>Neopterygii</taxon>
        <taxon>Teleostei</taxon>
        <taxon>Neoteleostei</taxon>
        <taxon>Acanthomorphata</taxon>
        <taxon>Holocentriformes</taxon>
        <taxon>Holocentridae</taxon>
        <taxon>Myripristis</taxon>
    </lineage>
</organism>
<dbReference type="GO" id="GO:0005737">
    <property type="term" value="C:cytoplasm"/>
    <property type="evidence" value="ECO:0007669"/>
    <property type="project" value="UniProtKB-ARBA"/>
</dbReference>
<keyword evidence="3 6" id="KW-0863">Zinc-finger</keyword>
<evidence type="ECO:0000256" key="7">
    <source>
        <dbReference type="SAM" id="Coils"/>
    </source>
</evidence>
<dbReference type="InterPro" id="IPR013083">
    <property type="entry name" value="Znf_RING/FYVE/PHD"/>
</dbReference>
<evidence type="ECO:0000256" key="1">
    <source>
        <dbReference type="ARBA" id="ARBA00022588"/>
    </source>
</evidence>
<dbReference type="Pfam" id="PF13445">
    <property type="entry name" value="zf-RING_UBOX"/>
    <property type="match status" value="1"/>
</dbReference>
<dbReference type="GeneID" id="115364349"/>
<dbReference type="GO" id="GO:0045087">
    <property type="term" value="P:innate immune response"/>
    <property type="evidence" value="ECO:0007669"/>
    <property type="project" value="UniProtKB-KW"/>
</dbReference>
<keyword evidence="2" id="KW-0479">Metal-binding</keyword>
<dbReference type="Gene3D" id="3.30.160.60">
    <property type="entry name" value="Classic Zinc Finger"/>
    <property type="match status" value="1"/>
</dbReference>
<evidence type="ECO:0000259" key="8">
    <source>
        <dbReference type="PROSITE" id="PS50089"/>
    </source>
</evidence>
<feature type="domain" description="RING-type" evidence="8">
    <location>
        <begin position="20"/>
        <end position="60"/>
    </location>
</feature>
<dbReference type="Gene3D" id="4.10.830.40">
    <property type="match status" value="1"/>
</dbReference>
<keyword evidence="5" id="KW-0391">Immunity</keyword>
<dbReference type="GeneTree" id="ENSGT00940000165499"/>
<dbReference type="OrthoDB" id="6270329at2759"/>
<dbReference type="InterPro" id="IPR013320">
    <property type="entry name" value="ConA-like_dom_sf"/>
</dbReference>
<dbReference type="PRINTS" id="PR01407">
    <property type="entry name" value="BUTYPHLNCDUF"/>
</dbReference>
<feature type="domain" description="B30.2/SPRY" evidence="10">
    <location>
        <begin position="428"/>
        <end position="622"/>
    </location>
</feature>
<dbReference type="PANTHER" id="PTHR25465">
    <property type="entry name" value="B-BOX DOMAIN CONTAINING"/>
    <property type="match status" value="1"/>
</dbReference>
<dbReference type="Pfam" id="PF25600">
    <property type="entry name" value="TRIM_CC"/>
    <property type="match status" value="1"/>
</dbReference>
<feature type="domain" description="B box-type" evidence="9">
    <location>
        <begin position="179"/>
        <end position="219"/>
    </location>
</feature>
<dbReference type="GO" id="GO:0008270">
    <property type="term" value="F:zinc ion binding"/>
    <property type="evidence" value="ECO:0007669"/>
    <property type="project" value="UniProtKB-KW"/>
</dbReference>
<dbReference type="InterPro" id="IPR001841">
    <property type="entry name" value="Znf_RING"/>
</dbReference>
<dbReference type="RefSeq" id="XP_029914736.1">
    <property type="nucleotide sequence ID" value="XM_030058876.1"/>
</dbReference>
<dbReference type="InterPro" id="IPR001870">
    <property type="entry name" value="B30.2/SPRY"/>
</dbReference>
<dbReference type="InterPro" id="IPR006574">
    <property type="entry name" value="PRY"/>
</dbReference>
<dbReference type="InterPro" id="IPR000315">
    <property type="entry name" value="Znf_B-box"/>
</dbReference>
<dbReference type="PANTHER" id="PTHR25465:SF32">
    <property type="entry name" value="BLOODTHIRSTY-RELATED GENE FAMILY, MEMBER 16 ISOFORM X1-RELATED"/>
    <property type="match status" value="1"/>
</dbReference>
<evidence type="ECO:0000256" key="4">
    <source>
        <dbReference type="ARBA" id="ARBA00022833"/>
    </source>
</evidence>
<keyword evidence="12" id="KW-1185">Reference proteome</keyword>
<proteinExistence type="predicted"/>
<dbReference type="InterPro" id="IPR003879">
    <property type="entry name" value="Butyrophylin_SPRY"/>
</dbReference>
<dbReference type="Gene3D" id="3.30.40.10">
    <property type="entry name" value="Zinc/RING finger domain, C3HC4 (zinc finger)"/>
    <property type="match status" value="1"/>
</dbReference>